<gene>
    <name evidence="1" type="ORF">EV379_1851</name>
</gene>
<organism evidence="1 2">
    <name type="scientific">Microterricola gilva</name>
    <dbReference type="NCBI Taxonomy" id="393267"/>
    <lineage>
        <taxon>Bacteria</taxon>
        <taxon>Bacillati</taxon>
        <taxon>Actinomycetota</taxon>
        <taxon>Actinomycetes</taxon>
        <taxon>Micrococcales</taxon>
        <taxon>Microbacteriaceae</taxon>
        <taxon>Microterricola</taxon>
    </lineage>
</organism>
<dbReference type="AlphaFoldDB" id="A0A4Q8ALT1"/>
<keyword evidence="2" id="KW-1185">Reference proteome</keyword>
<sequence>MSGGIRGFFAKHHFEVTVELPESGSHGVHSMSLPTRVGLAALLEDAENAERQLLDAPLVEQPSTARPDFAALLAQMTFDTAQPIEHPVPRVPVAGLLPITGAAFTPPTAQAAIEAAPAAGPPPLPLQSPGDLVLCIGLRADAEMLARDWAETTGAELIRCAPRGSAAADAVPDGAVLSDRRDAAAARARGVERGAACIAVLGLTALGAEVDAAGADGRDRQLGVAAGILPDQLWLVVDVGRKPEDTAAWVAACRDALDVHGVVAIGGEETSTPHSVAALGLPVLWAHNSNTRKDSLS</sequence>
<comment type="caution">
    <text evidence="1">The sequence shown here is derived from an EMBL/GenBank/DDBJ whole genome shotgun (WGS) entry which is preliminary data.</text>
</comment>
<accession>A0A4Q8ALT1</accession>
<dbReference type="EMBL" id="SHLC01000001">
    <property type="protein sequence ID" value="RZU65517.1"/>
    <property type="molecule type" value="Genomic_DNA"/>
</dbReference>
<evidence type="ECO:0000313" key="1">
    <source>
        <dbReference type="EMBL" id="RZU65517.1"/>
    </source>
</evidence>
<proteinExistence type="predicted"/>
<dbReference type="Proteomes" id="UP000291483">
    <property type="component" value="Unassembled WGS sequence"/>
</dbReference>
<evidence type="ECO:0000313" key="2">
    <source>
        <dbReference type="Proteomes" id="UP000291483"/>
    </source>
</evidence>
<reference evidence="1 2" key="1">
    <citation type="submission" date="2019-02" db="EMBL/GenBank/DDBJ databases">
        <title>Sequencing the genomes of 1000 actinobacteria strains.</title>
        <authorList>
            <person name="Klenk H.-P."/>
        </authorList>
    </citation>
    <scope>NUCLEOTIDE SEQUENCE [LARGE SCALE GENOMIC DNA]</scope>
    <source>
        <strain evidence="1 2">DSM 18319</strain>
    </source>
</reference>
<protein>
    <submittedName>
        <fullName evidence="1">Uncharacterized protein</fullName>
    </submittedName>
</protein>
<name>A0A4Q8ALT1_9MICO</name>